<dbReference type="InterPro" id="IPR010982">
    <property type="entry name" value="Lambda_DNA-bd_dom_sf"/>
</dbReference>
<dbReference type="Gene3D" id="1.10.260.40">
    <property type="entry name" value="lambda repressor-like DNA-binding domains"/>
    <property type="match status" value="1"/>
</dbReference>
<sequence length="212" mass="23480">MLTGLSRRSGIDAATVPRVRPYELPGKTRGRTARRSHSAGWLAGYNNQKKREAVMRIGFSSGAHLAAFRRNARLSVKELAAAVGCAPELIERAEATERLLKGRVSRKLRRYLDSIGADVLPTTIWLGGPIRGHHHVARFSIDADTPCGAMTRSGRQCRCTITYRNGRCKWHGGFSSGPKTETGREAISIAQRERWARYRETKRSVASPQPTA</sequence>
<name>A0A6J5YZ82_9ZZZZ</name>
<dbReference type="EMBL" id="CAESAN010000003">
    <property type="protein sequence ID" value="CAB4334418.1"/>
    <property type="molecule type" value="Genomic_DNA"/>
</dbReference>
<dbReference type="NCBIfam" id="NF041373">
    <property type="entry name" value="HGG_STG"/>
    <property type="match status" value="1"/>
</dbReference>
<dbReference type="AlphaFoldDB" id="A0A6J5YZ82"/>
<gene>
    <name evidence="1" type="ORF">UFOPK3547_00066</name>
</gene>
<proteinExistence type="predicted"/>
<reference evidence="1" key="1">
    <citation type="submission" date="2020-05" db="EMBL/GenBank/DDBJ databases">
        <authorList>
            <person name="Chiriac C."/>
            <person name="Salcher M."/>
            <person name="Ghai R."/>
            <person name="Kavagutti S V."/>
        </authorList>
    </citation>
    <scope>NUCLEOTIDE SEQUENCE</scope>
</reference>
<dbReference type="InterPro" id="IPR047675">
    <property type="entry name" value="Putative_zinc-bd"/>
</dbReference>
<evidence type="ECO:0000313" key="1">
    <source>
        <dbReference type="EMBL" id="CAB4334418.1"/>
    </source>
</evidence>
<organism evidence="1">
    <name type="scientific">freshwater metagenome</name>
    <dbReference type="NCBI Taxonomy" id="449393"/>
    <lineage>
        <taxon>unclassified sequences</taxon>
        <taxon>metagenomes</taxon>
        <taxon>ecological metagenomes</taxon>
    </lineage>
</organism>
<protein>
    <submittedName>
        <fullName evidence="1">Unannotated protein</fullName>
    </submittedName>
</protein>
<dbReference type="GO" id="GO:0003677">
    <property type="term" value="F:DNA binding"/>
    <property type="evidence" value="ECO:0007669"/>
    <property type="project" value="InterPro"/>
</dbReference>
<accession>A0A6J5YZ82</accession>